<feature type="transmembrane region" description="Helical" evidence="1">
    <location>
        <begin position="20"/>
        <end position="43"/>
    </location>
</feature>
<keyword evidence="3" id="KW-1185">Reference proteome</keyword>
<feature type="transmembrane region" description="Helical" evidence="1">
    <location>
        <begin position="55"/>
        <end position="75"/>
    </location>
</feature>
<dbReference type="Proteomes" id="UP000799437">
    <property type="component" value="Unassembled WGS sequence"/>
</dbReference>
<keyword evidence="1" id="KW-0472">Membrane</keyword>
<proteinExistence type="predicted"/>
<evidence type="ECO:0000256" key="1">
    <source>
        <dbReference type="SAM" id="Phobius"/>
    </source>
</evidence>
<accession>A0A6A6WG26</accession>
<evidence type="ECO:0000313" key="3">
    <source>
        <dbReference type="Proteomes" id="UP000799437"/>
    </source>
</evidence>
<dbReference type="AlphaFoldDB" id="A0A6A6WG26"/>
<evidence type="ECO:0000313" key="2">
    <source>
        <dbReference type="EMBL" id="KAF2760990.1"/>
    </source>
</evidence>
<reference evidence="2" key="1">
    <citation type="journal article" date="2020" name="Stud. Mycol.">
        <title>101 Dothideomycetes genomes: a test case for predicting lifestyles and emergence of pathogens.</title>
        <authorList>
            <person name="Haridas S."/>
            <person name="Albert R."/>
            <person name="Binder M."/>
            <person name="Bloem J."/>
            <person name="Labutti K."/>
            <person name="Salamov A."/>
            <person name="Andreopoulos B."/>
            <person name="Baker S."/>
            <person name="Barry K."/>
            <person name="Bills G."/>
            <person name="Bluhm B."/>
            <person name="Cannon C."/>
            <person name="Castanera R."/>
            <person name="Culley D."/>
            <person name="Daum C."/>
            <person name="Ezra D."/>
            <person name="Gonzalez J."/>
            <person name="Henrissat B."/>
            <person name="Kuo A."/>
            <person name="Liang C."/>
            <person name="Lipzen A."/>
            <person name="Lutzoni F."/>
            <person name="Magnuson J."/>
            <person name="Mondo S."/>
            <person name="Nolan M."/>
            <person name="Ohm R."/>
            <person name="Pangilinan J."/>
            <person name="Park H.-J."/>
            <person name="Ramirez L."/>
            <person name="Alfaro M."/>
            <person name="Sun H."/>
            <person name="Tritt A."/>
            <person name="Yoshinaga Y."/>
            <person name="Zwiers L.-H."/>
            <person name="Turgeon B."/>
            <person name="Goodwin S."/>
            <person name="Spatafora J."/>
            <person name="Crous P."/>
            <person name="Grigoriev I."/>
        </authorList>
    </citation>
    <scope>NUCLEOTIDE SEQUENCE</scope>
    <source>
        <strain evidence="2">CBS 121739</strain>
    </source>
</reference>
<protein>
    <submittedName>
        <fullName evidence="2">Uncharacterized protein</fullName>
    </submittedName>
</protein>
<keyword evidence="1" id="KW-1133">Transmembrane helix</keyword>
<name>A0A6A6WG26_9PEZI</name>
<keyword evidence="1" id="KW-0812">Transmembrane</keyword>
<organism evidence="2 3">
    <name type="scientific">Pseudovirgaria hyperparasitica</name>
    <dbReference type="NCBI Taxonomy" id="470096"/>
    <lineage>
        <taxon>Eukaryota</taxon>
        <taxon>Fungi</taxon>
        <taxon>Dikarya</taxon>
        <taxon>Ascomycota</taxon>
        <taxon>Pezizomycotina</taxon>
        <taxon>Dothideomycetes</taxon>
        <taxon>Dothideomycetes incertae sedis</taxon>
        <taxon>Acrospermales</taxon>
        <taxon>Acrospermaceae</taxon>
        <taxon>Pseudovirgaria</taxon>
    </lineage>
</organism>
<sequence>MNEMQVTLGRVSLDDWQICNFISFLWPCCVCALSMAISASICARPRPLCQQNSLPPTRITVLMVVAPGVVAAYVVRTQVRPRNTNGGAQCIASAVCVRDRPGSPRHSKASSRSLYACATAFDIRRMTLQVPKQKKPMHASQQWRYFKTGDIRSIDQRVENSTDCKK</sequence>
<gene>
    <name evidence="2" type="ORF">EJ05DRAFT_248855</name>
</gene>
<dbReference type="GeneID" id="54481197"/>
<dbReference type="EMBL" id="ML996567">
    <property type="protein sequence ID" value="KAF2760990.1"/>
    <property type="molecule type" value="Genomic_DNA"/>
</dbReference>
<dbReference type="RefSeq" id="XP_033603441.1">
    <property type="nucleotide sequence ID" value="XM_033740143.1"/>
</dbReference>